<dbReference type="Proteomes" id="UP001215598">
    <property type="component" value="Unassembled WGS sequence"/>
</dbReference>
<dbReference type="EMBL" id="JARKIB010000928">
    <property type="protein sequence ID" value="KAJ7688789.1"/>
    <property type="molecule type" value="Genomic_DNA"/>
</dbReference>
<evidence type="ECO:0000313" key="2">
    <source>
        <dbReference type="EMBL" id="KAJ7688789.1"/>
    </source>
</evidence>
<proteinExistence type="predicted"/>
<reference evidence="2" key="1">
    <citation type="submission" date="2023-03" db="EMBL/GenBank/DDBJ databases">
        <title>Massive genome expansion in bonnet fungi (Mycena s.s.) driven by repeated elements and novel gene families across ecological guilds.</title>
        <authorList>
            <consortium name="Lawrence Berkeley National Laboratory"/>
            <person name="Harder C.B."/>
            <person name="Miyauchi S."/>
            <person name="Viragh M."/>
            <person name="Kuo A."/>
            <person name="Thoen E."/>
            <person name="Andreopoulos B."/>
            <person name="Lu D."/>
            <person name="Skrede I."/>
            <person name="Drula E."/>
            <person name="Henrissat B."/>
            <person name="Morin E."/>
            <person name="Kohler A."/>
            <person name="Barry K."/>
            <person name="LaButti K."/>
            <person name="Morin E."/>
            <person name="Salamov A."/>
            <person name="Lipzen A."/>
            <person name="Mereny Z."/>
            <person name="Hegedus B."/>
            <person name="Baldrian P."/>
            <person name="Stursova M."/>
            <person name="Weitz H."/>
            <person name="Taylor A."/>
            <person name="Grigoriev I.V."/>
            <person name="Nagy L.G."/>
            <person name="Martin F."/>
            <person name="Kauserud H."/>
        </authorList>
    </citation>
    <scope>NUCLEOTIDE SEQUENCE</scope>
    <source>
        <strain evidence="2">CBHHK182m</strain>
    </source>
</reference>
<feature type="region of interest" description="Disordered" evidence="1">
    <location>
        <begin position="159"/>
        <end position="178"/>
    </location>
</feature>
<evidence type="ECO:0000256" key="1">
    <source>
        <dbReference type="SAM" id="MobiDB-lite"/>
    </source>
</evidence>
<organism evidence="2 3">
    <name type="scientific">Mycena metata</name>
    <dbReference type="NCBI Taxonomy" id="1033252"/>
    <lineage>
        <taxon>Eukaryota</taxon>
        <taxon>Fungi</taxon>
        <taxon>Dikarya</taxon>
        <taxon>Basidiomycota</taxon>
        <taxon>Agaricomycotina</taxon>
        <taxon>Agaricomycetes</taxon>
        <taxon>Agaricomycetidae</taxon>
        <taxon>Agaricales</taxon>
        <taxon>Marasmiineae</taxon>
        <taxon>Mycenaceae</taxon>
        <taxon>Mycena</taxon>
    </lineage>
</organism>
<keyword evidence="3" id="KW-1185">Reference proteome</keyword>
<evidence type="ECO:0000313" key="3">
    <source>
        <dbReference type="Proteomes" id="UP001215598"/>
    </source>
</evidence>
<dbReference type="AlphaFoldDB" id="A0AAD7DD17"/>
<accession>A0AAD7DD17</accession>
<comment type="caution">
    <text evidence="2">The sequence shown here is derived from an EMBL/GenBank/DDBJ whole genome shotgun (WGS) entry which is preliminary data.</text>
</comment>
<gene>
    <name evidence="2" type="ORF">B0H16DRAFT_1707827</name>
</gene>
<protein>
    <submittedName>
        <fullName evidence="2">Uncharacterized protein</fullName>
    </submittedName>
</protein>
<name>A0AAD7DD17_9AGAR</name>
<sequence length="337" mass="37213">MQLSNNEAWRSVSRWEGGTAGGTAGFHKIPPLLGSRAAPLPSAFTLNPTIVNGFLSSTWFRRHRLKGSLVQVTGSIFCPIVCIGIEDVLYFPGRRIGTFFSRRAYLLISWSNVHMGNLASLPKEVFPDVLPPRTLRRYLSPKYHPIFQDSVVKQVHDVGGGRRQGKAGSDKTAGHTYQSPESGQYLAAVQALTSYMSFNESIPFSQYGPFPLKTGGHATGNMTTRSFEFSDISFRGPSNAVSYFTAAKLHLLDLYTLSVFAATQSDTNLSAHCFRYVSSSFVLARAFRLFIIPSIDQPTIDETDKLITLGCFQCIILPAPTPRMCYSTALLPPLYFT</sequence>